<reference evidence="2 3" key="1">
    <citation type="submission" date="2023-08" db="EMBL/GenBank/DDBJ databases">
        <title>Black Yeasts Isolated from many extreme environments.</title>
        <authorList>
            <person name="Coleine C."/>
            <person name="Stajich J.E."/>
            <person name="Selbmann L."/>
        </authorList>
    </citation>
    <scope>NUCLEOTIDE SEQUENCE [LARGE SCALE GENOMIC DNA]</scope>
    <source>
        <strain evidence="2 3">CCFEE 6328</strain>
    </source>
</reference>
<comment type="caution">
    <text evidence="2">The sequence shown here is derived from an EMBL/GenBank/DDBJ whole genome shotgun (WGS) entry which is preliminary data.</text>
</comment>
<gene>
    <name evidence="2" type="ORF">LTR69_010079</name>
</gene>
<evidence type="ECO:0000313" key="3">
    <source>
        <dbReference type="Proteomes" id="UP001345691"/>
    </source>
</evidence>
<sequence>MPLFKSTNKSHSSIEESRTEHPHHQPHPSSSYGFDHNPDRYNQQPLTEDQYQFQDPQSPSQPYPTQQQLSRSQSVSTGEVYGAQRPSVNLHPPPSQSPVIPQPPPHIPGQTLFGHSKSARIERDEKQKRPKQNFITGLIKGKSREEDREREKEKENTGKGIGRSASVHLLKSQKSPTQDQNTRDSYSQQISPSSQNRHSAFYPPTEAIIPSRPSDQPQQQGQSVDIHQQIDYEEDAPRFDPEQEQYHPYHQTESSNTSDQWEHPRHGNVESDQYRHLGPPSQTSLGPPSPSANPAHSQFFQDSRPSTAATNRYSVQSGVQGQPPTGMAGGDPRNGSLRQQMSQRDNRAEEHNQYQNQDPRVRMSQQSSEQGRSTPPPRSREDISQLDYNQLLQRHEELQAKYSKVKRYYFEREAQVTQLQNTVANQRLSMSRTSLDDGQYTARFERLSQAINNLSFNIRKNWRAVPPWLRHVCNQDAHTIGTKEMTAVGRACITRWLYESIFERTFHPGIDPGLSGQLKNIERNLRRSGQAGMLLTDEQRDDLITKITTWRLTTIEGLQDVLGSNQAEQYTENLTKMFTHQLTESLKANLTDPPPAGLTEGVGMIVGQAIGVAANIPLESRDISIEYFMPGTPLNDMYMKAEPALTALTNPGPDERLVAMQAAQAQAQGIQEGQEGDGMSTASTEDGPRDRDVEAEIREAAGKAASQQPGSGGPQGRPENVARDSQTTIRNTNDKQSKKSSFLGGIVGKKPSTRHDSRAGVAETSGNNGDDQRGNVRESMAIDPSQLAPPPGAKEGRIRFAAFVAVEVRGKGLGQSAPSTGGNNKEPGSASGGNAKESAVNVLFKAPVYEY</sequence>
<proteinExistence type="predicted"/>
<feature type="compositionally biased region" description="Polar residues" evidence="1">
    <location>
        <begin position="172"/>
        <end position="198"/>
    </location>
</feature>
<feature type="region of interest" description="Disordered" evidence="1">
    <location>
        <begin position="661"/>
        <end position="795"/>
    </location>
</feature>
<organism evidence="2 3">
    <name type="scientific">Exophiala sideris</name>
    <dbReference type="NCBI Taxonomy" id="1016849"/>
    <lineage>
        <taxon>Eukaryota</taxon>
        <taxon>Fungi</taxon>
        <taxon>Dikarya</taxon>
        <taxon>Ascomycota</taxon>
        <taxon>Pezizomycotina</taxon>
        <taxon>Eurotiomycetes</taxon>
        <taxon>Chaetothyriomycetidae</taxon>
        <taxon>Chaetothyriales</taxon>
        <taxon>Herpotrichiellaceae</taxon>
        <taxon>Exophiala</taxon>
    </lineage>
</organism>
<dbReference type="Proteomes" id="UP001345691">
    <property type="component" value="Unassembled WGS sequence"/>
</dbReference>
<feature type="compositionally biased region" description="Polar residues" evidence="1">
    <location>
        <begin position="280"/>
        <end position="323"/>
    </location>
</feature>
<feature type="compositionally biased region" description="Basic and acidic residues" evidence="1">
    <location>
        <begin position="686"/>
        <end position="701"/>
    </location>
</feature>
<feature type="compositionally biased region" description="Low complexity" evidence="1">
    <location>
        <begin position="661"/>
        <end position="673"/>
    </location>
</feature>
<accession>A0ABR0IY74</accession>
<feature type="compositionally biased region" description="Low complexity" evidence="1">
    <location>
        <begin position="49"/>
        <end position="68"/>
    </location>
</feature>
<evidence type="ECO:0000313" key="2">
    <source>
        <dbReference type="EMBL" id="KAK5051788.1"/>
    </source>
</evidence>
<feature type="compositionally biased region" description="Basic and acidic residues" evidence="1">
    <location>
        <begin position="235"/>
        <end position="247"/>
    </location>
</feature>
<evidence type="ECO:0000256" key="1">
    <source>
        <dbReference type="SAM" id="MobiDB-lite"/>
    </source>
</evidence>
<dbReference type="EMBL" id="JAVRRF010000032">
    <property type="protein sequence ID" value="KAK5051788.1"/>
    <property type="molecule type" value="Genomic_DNA"/>
</dbReference>
<feature type="compositionally biased region" description="Pro residues" evidence="1">
    <location>
        <begin position="91"/>
        <end position="107"/>
    </location>
</feature>
<feature type="region of interest" description="Disordered" evidence="1">
    <location>
        <begin position="1"/>
        <end position="383"/>
    </location>
</feature>
<keyword evidence="3" id="KW-1185">Reference proteome</keyword>
<feature type="compositionally biased region" description="Polar residues" evidence="1">
    <location>
        <begin position="1"/>
        <end position="11"/>
    </location>
</feature>
<protein>
    <submittedName>
        <fullName evidence="2">Uncharacterized protein</fullName>
    </submittedName>
</protein>
<feature type="compositionally biased region" description="Basic and acidic residues" evidence="1">
    <location>
        <begin position="142"/>
        <end position="157"/>
    </location>
</feature>
<feature type="compositionally biased region" description="Basic and acidic residues" evidence="1">
    <location>
        <begin position="12"/>
        <end position="23"/>
    </location>
</feature>
<feature type="region of interest" description="Disordered" evidence="1">
    <location>
        <begin position="812"/>
        <end position="837"/>
    </location>
</feature>
<feature type="compositionally biased region" description="Polar residues" evidence="1">
    <location>
        <begin position="353"/>
        <end position="373"/>
    </location>
</feature>
<feature type="compositionally biased region" description="Basic and acidic residues" evidence="1">
    <location>
        <begin position="260"/>
        <end position="275"/>
    </location>
</feature>
<feature type="compositionally biased region" description="Polar residues" evidence="1">
    <location>
        <begin position="213"/>
        <end position="226"/>
    </location>
</feature>
<name>A0ABR0IY74_9EURO</name>